<feature type="signal peptide" evidence="2">
    <location>
        <begin position="1"/>
        <end position="19"/>
    </location>
</feature>
<evidence type="ECO:0000313" key="3">
    <source>
        <dbReference type="EMBL" id="CEI63553.1"/>
    </source>
</evidence>
<organism evidence="3 4">
    <name type="scientific">Fusarium venenatum</name>
    <dbReference type="NCBI Taxonomy" id="56646"/>
    <lineage>
        <taxon>Eukaryota</taxon>
        <taxon>Fungi</taxon>
        <taxon>Dikarya</taxon>
        <taxon>Ascomycota</taxon>
        <taxon>Pezizomycotina</taxon>
        <taxon>Sordariomycetes</taxon>
        <taxon>Hypocreomycetidae</taxon>
        <taxon>Hypocreales</taxon>
        <taxon>Nectriaceae</taxon>
        <taxon>Fusarium</taxon>
    </lineage>
</organism>
<evidence type="ECO:0000256" key="1">
    <source>
        <dbReference type="SAM" id="MobiDB-lite"/>
    </source>
</evidence>
<keyword evidence="4" id="KW-1185">Reference proteome</keyword>
<feature type="region of interest" description="Disordered" evidence="1">
    <location>
        <begin position="57"/>
        <end position="119"/>
    </location>
</feature>
<protein>
    <recommendedName>
        <fullName evidence="5">Ubiquitin 3 binding protein But2 C-terminal domain-containing protein</fullName>
    </recommendedName>
</protein>
<name>A0A2L2T6Y8_9HYPO</name>
<accession>A0A2L2T6Y8</accession>
<feature type="chain" id="PRO_5014714259" description="Ubiquitin 3 binding protein But2 C-terminal domain-containing protein" evidence="2">
    <location>
        <begin position="20"/>
        <end position="263"/>
    </location>
</feature>
<keyword evidence="2" id="KW-0732">Signal</keyword>
<dbReference type="EMBL" id="LN649229">
    <property type="protein sequence ID" value="CEI63553.1"/>
    <property type="molecule type" value="Genomic_DNA"/>
</dbReference>
<evidence type="ECO:0000313" key="4">
    <source>
        <dbReference type="Proteomes" id="UP000245910"/>
    </source>
</evidence>
<dbReference type="Proteomes" id="UP000245910">
    <property type="component" value="Chromosome I"/>
</dbReference>
<reference evidence="4" key="1">
    <citation type="submission" date="2014-10" db="EMBL/GenBank/DDBJ databases">
        <authorList>
            <person name="King R."/>
        </authorList>
    </citation>
    <scope>NUCLEOTIDE SEQUENCE [LARGE SCALE GENOMIC DNA]</scope>
    <source>
        <strain evidence="4">A3/5</strain>
    </source>
</reference>
<dbReference type="AlphaFoldDB" id="A0A2L2T6Y8"/>
<proteinExistence type="predicted"/>
<evidence type="ECO:0000256" key="2">
    <source>
        <dbReference type="SAM" id="SignalP"/>
    </source>
</evidence>
<evidence type="ECO:0008006" key="5">
    <source>
        <dbReference type="Google" id="ProtNLM"/>
    </source>
</evidence>
<sequence>MRVLLFATGLSAAIVVVQAGSSGLTPIDTDTTTSHSDAVSTIESSATSASATLTETLGLSTTETVSLESTETSAPGTTLATTTTEVLPTSVTEEPTTTTTEGVSATISSSTAPSATPGSIVGTGPVAGLALQGDSTRFIPLSFEQSGSTQTLIFTLLPNGQLFTGSNNNYLCLNYKDVGVLSPLVICPFDNFSSAPLTCLPSSDDTLACSAPNGSCDSSGTCRRPNSGTRFSQFYVNDAQKGFFGPASGDFAGYTAINPVLAR</sequence>